<sequence length="827" mass="87825">MRYRSIRTTFSVFRGLAVAVLASLLFTVGATNAASASAQVSIESANSSLSQLADPSAAQSSLFQANSGSNFDPGYIISDAYFYKSGDMSQSQIQAFLDSMLDSCDNSNCLTIKRTTTFSRDADRTVCGPYTGASNELTSAIIYKVQQACGISAKVLLVMLQKEQGLLTNDEPSDSRLARAMGYGCPDNVGGVCDAEYYGLYNQLYNAAWQLKRYSTPTAWGYYQPGVKSILYHPNTSCGSKSVNIQNNATAALYNYTPYVPNAAALANLGGYGDSCSSYGNRNFWDYFTAWFGSTTGAPVYTVDDPDIAAYYETRTTALGSPTSATSTYETVNGDGAVQHFAKAHVYSSDAGVFTVSFAFRDESVAQGGIRGILGWPIGEQSCVSGSCSQQFQNGALYQASSNTAVYSILDSAIVDYYDAKPTALGWPAADTVFYDTVNGSGLVQRFNYAQVYSSDAGVFALSKAFRDASVAQGGINGVMGWPAAEMVCVSDSCSQQFQHGALYQASSSSAVYAITDSAISAYYSTRIATLGKPTLDTRSYATVNGKGTVQRFEKAQVYSTDAGVFSLSKAFRDGSVAQGGINGVLGWPVAEMICESGSCSQEFQHGALYQASSNSAVYAITDSAIADYYGARISELGLPTLDTRFYETVNGSGAVQRFEDAQVYSSSAGVFTLNWDFRGGSVAQGGINGALGWPVAEMICESGSCSQEFQHGALYQASSNSAVYAITDSAIADYYGARISELGLPTLDTRFYETVNGSGAVQRFEDAQVYSSSAGVFTLNWDFRAESVAQGGINGALGWPVAEMICESGTCSQAFQHGTISLPAAP</sequence>
<evidence type="ECO:0008006" key="4">
    <source>
        <dbReference type="Google" id="ProtNLM"/>
    </source>
</evidence>
<proteinExistence type="predicted"/>
<organism evidence="2 3">
    <name type="scientific">Salinibacterium amurskyense</name>
    <dbReference type="NCBI Taxonomy" id="205941"/>
    <lineage>
        <taxon>Bacteria</taxon>
        <taxon>Bacillati</taxon>
        <taxon>Actinomycetota</taxon>
        <taxon>Actinomycetes</taxon>
        <taxon>Micrococcales</taxon>
        <taxon>Microbacteriaceae</taxon>
        <taxon>Salinibacterium</taxon>
    </lineage>
</organism>
<dbReference type="EMBL" id="PGFH01000001">
    <property type="protein sequence ID" value="PJJ81801.1"/>
    <property type="molecule type" value="Genomic_DNA"/>
</dbReference>
<reference evidence="2 3" key="1">
    <citation type="submission" date="2017-11" db="EMBL/GenBank/DDBJ databases">
        <title>Genomic Encyclopedia of Archaeal and Bacterial Type Strains, Phase II (KMG-II): From Individual Species to Whole Genera.</title>
        <authorList>
            <person name="Goeker M."/>
        </authorList>
    </citation>
    <scope>NUCLEOTIDE SEQUENCE [LARGE SCALE GENOMIC DNA]</scope>
    <source>
        <strain evidence="2 3">DSM 16400</strain>
    </source>
</reference>
<name>A0A2M9D7X1_9MICO</name>
<gene>
    <name evidence="2" type="ORF">CLV85_0983</name>
</gene>
<evidence type="ECO:0000313" key="3">
    <source>
        <dbReference type="Proteomes" id="UP000231742"/>
    </source>
</evidence>
<dbReference type="AlphaFoldDB" id="A0A2M9D7X1"/>
<accession>A0A2M9D7X1</accession>
<keyword evidence="3" id="KW-1185">Reference proteome</keyword>
<dbReference type="Proteomes" id="UP000231742">
    <property type="component" value="Unassembled WGS sequence"/>
</dbReference>
<keyword evidence="1" id="KW-0732">Signal</keyword>
<comment type="caution">
    <text evidence="2">The sequence shown here is derived from an EMBL/GenBank/DDBJ whole genome shotgun (WGS) entry which is preliminary data.</text>
</comment>
<feature type="chain" id="PRO_5038959980" description="LGFP repeat-containing protein" evidence="1">
    <location>
        <begin position="34"/>
        <end position="827"/>
    </location>
</feature>
<protein>
    <recommendedName>
        <fullName evidence="4">LGFP repeat-containing protein</fullName>
    </recommendedName>
</protein>
<evidence type="ECO:0000256" key="1">
    <source>
        <dbReference type="SAM" id="SignalP"/>
    </source>
</evidence>
<evidence type="ECO:0000313" key="2">
    <source>
        <dbReference type="EMBL" id="PJJ81801.1"/>
    </source>
</evidence>
<feature type="signal peptide" evidence="1">
    <location>
        <begin position="1"/>
        <end position="33"/>
    </location>
</feature>